<dbReference type="OrthoDB" id="9808041at2"/>
<evidence type="ECO:0000256" key="7">
    <source>
        <dbReference type="ARBA" id="ARBA00022840"/>
    </source>
</evidence>
<evidence type="ECO:0000256" key="4">
    <source>
        <dbReference type="ARBA" id="ARBA00022679"/>
    </source>
</evidence>
<dbReference type="GO" id="GO:0046656">
    <property type="term" value="P:folic acid biosynthetic process"/>
    <property type="evidence" value="ECO:0007669"/>
    <property type="project" value="UniProtKB-KW"/>
</dbReference>
<comment type="catalytic activity">
    <reaction evidence="1">
        <text>6-hydroxymethyl-7,8-dihydropterin + ATP = (7,8-dihydropterin-6-yl)methyl diphosphate + AMP + H(+)</text>
        <dbReference type="Rhea" id="RHEA:11412"/>
        <dbReference type="ChEBI" id="CHEBI:15378"/>
        <dbReference type="ChEBI" id="CHEBI:30616"/>
        <dbReference type="ChEBI" id="CHEBI:44841"/>
        <dbReference type="ChEBI" id="CHEBI:72950"/>
        <dbReference type="ChEBI" id="CHEBI:456215"/>
        <dbReference type="EC" id="2.7.6.3"/>
    </reaction>
</comment>
<evidence type="ECO:0000256" key="8">
    <source>
        <dbReference type="ARBA" id="ARBA00022909"/>
    </source>
</evidence>
<accession>A0A2W0H0U9</accession>
<keyword evidence="11" id="KW-1185">Reference proteome</keyword>
<reference evidence="10 11" key="1">
    <citation type="submission" date="2017-10" db="EMBL/GenBank/DDBJ databases">
        <title>Bacillus sp. nov., a halophilic bacterium isolated from a Yangshapao Lake.</title>
        <authorList>
            <person name="Wang H."/>
        </authorList>
    </citation>
    <scope>NUCLEOTIDE SEQUENCE [LARGE SCALE GENOMIC DNA]</scope>
    <source>
        <strain evidence="10 11">YSP-3</strain>
    </source>
</reference>
<dbReference type="GO" id="GO:0005524">
    <property type="term" value="F:ATP binding"/>
    <property type="evidence" value="ECO:0007669"/>
    <property type="project" value="UniProtKB-KW"/>
</dbReference>
<dbReference type="GO" id="GO:0003848">
    <property type="term" value="F:2-amino-4-hydroxy-6-hydroxymethyldihydropteridine diphosphokinase activity"/>
    <property type="evidence" value="ECO:0007669"/>
    <property type="project" value="UniProtKB-EC"/>
</dbReference>
<dbReference type="SUPFAM" id="SSF55083">
    <property type="entry name" value="6-hydroxymethyl-7,8-dihydropterin pyrophosphokinase, HPPK"/>
    <property type="match status" value="1"/>
</dbReference>
<evidence type="ECO:0000313" key="11">
    <source>
        <dbReference type="Proteomes" id="UP000248066"/>
    </source>
</evidence>
<name>A0A2W0H0U9_9BACI</name>
<keyword evidence="6 10" id="KW-0418">Kinase</keyword>
<evidence type="ECO:0000256" key="6">
    <source>
        <dbReference type="ARBA" id="ARBA00022777"/>
    </source>
</evidence>
<dbReference type="EMBL" id="PDOF01000005">
    <property type="protein sequence ID" value="PYZ95404.1"/>
    <property type="molecule type" value="Genomic_DNA"/>
</dbReference>
<dbReference type="RefSeq" id="WP_110521833.1">
    <property type="nucleotide sequence ID" value="NZ_PDOF01000005.1"/>
</dbReference>
<dbReference type="EC" id="2.7.6.3" evidence="3"/>
<sequence length="176" mass="20004">MKENRKAWIGIGSNIGDRLSHISSAVDELKKNPEITFEKISSIYETDPVGYTDQNPFLNAVFRIDTSLSPLGLLDVLQKTEHGLGREREIRWGPRTIDLDILMYNDENIELERLIVPHPRMQERSFVLIPLKEIEPDLRLPGGTHIDTCLHDLSDKEGVRKWKKSSGADESAPFGN</sequence>
<organism evidence="10 11">
    <name type="scientific">Alteribacter lacisalsi</name>
    <dbReference type="NCBI Taxonomy" id="2045244"/>
    <lineage>
        <taxon>Bacteria</taxon>
        <taxon>Bacillati</taxon>
        <taxon>Bacillota</taxon>
        <taxon>Bacilli</taxon>
        <taxon>Bacillales</taxon>
        <taxon>Bacillaceae</taxon>
        <taxon>Alteribacter</taxon>
    </lineage>
</organism>
<comment type="caution">
    <text evidence="10">The sequence shown here is derived from an EMBL/GenBank/DDBJ whole genome shotgun (WGS) entry which is preliminary data.</text>
</comment>
<dbReference type="CDD" id="cd00483">
    <property type="entry name" value="HPPK"/>
    <property type="match status" value="1"/>
</dbReference>
<dbReference type="PANTHER" id="PTHR43071">
    <property type="entry name" value="2-AMINO-4-HYDROXY-6-HYDROXYMETHYLDIHYDROPTERIDINE PYROPHOSPHOKINASE"/>
    <property type="match status" value="1"/>
</dbReference>
<evidence type="ECO:0000313" key="10">
    <source>
        <dbReference type="EMBL" id="PYZ95404.1"/>
    </source>
</evidence>
<dbReference type="InterPro" id="IPR035907">
    <property type="entry name" value="Hppk_sf"/>
</dbReference>
<comment type="pathway">
    <text evidence="2">Cofactor biosynthesis; tetrahydrofolate biosynthesis; 2-amino-4-hydroxy-6-hydroxymethyl-7,8-dihydropteridine diphosphate from 7,8-dihydroneopterin triphosphate: step 4/4.</text>
</comment>
<keyword evidence="7" id="KW-0067">ATP-binding</keyword>
<protein>
    <recommendedName>
        <fullName evidence="3">2-amino-4-hydroxy-6-hydroxymethyldihydropteridine diphosphokinase</fullName>
        <ecNumber evidence="3">2.7.6.3</ecNumber>
    </recommendedName>
</protein>
<dbReference type="GO" id="GO:0016301">
    <property type="term" value="F:kinase activity"/>
    <property type="evidence" value="ECO:0007669"/>
    <property type="project" value="UniProtKB-KW"/>
</dbReference>
<evidence type="ECO:0000256" key="5">
    <source>
        <dbReference type="ARBA" id="ARBA00022741"/>
    </source>
</evidence>
<dbReference type="InterPro" id="IPR000550">
    <property type="entry name" value="Hppk"/>
</dbReference>
<dbReference type="PROSITE" id="PS00794">
    <property type="entry name" value="HPPK"/>
    <property type="match status" value="1"/>
</dbReference>
<dbReference type="AlphaFoldDB" id="A0A2W0H0U9"/>
<proteinExistence type="predicted"/>
<dbReference type="Proteomes" id="UP000248066">
    <property type="component" value="Unassembled WGS sequence"/>
</dbReference>
<dbReference type="NCBIfam" id="TIGR01498">
    <property type="entry name" value="folK"/>
    <property type="match status" value="1"/>
</dbReference>
<dbReference type="GO" id="GO:0046654">
    <property type="term" value="P:tetrahydrofolate biosynthetic process"/>
    <property type="evidence" value="ECO:0007669"/>
    <property type="project" value="UniProtKB-UniPathway"/>
</dbReference>
<keyword evidence="5" id="KW-0547">Nucleotide-binding</keyword>
<feature type="domain" description="7,8-dihydro-6-hydroxymethylpterin-pyrophosphokinase" evidence="9">
    <location>
        <begin position="91"/>
        <end position="102"/>
    </location>
</feature>
<evidence type="ECO:0000256" key="2">
    <source>
        <dbReference type="ARBA" id="ARBA00005051"/>
    </source>
</evidence>
<keyword evidence="4" id="KW-0808">Transferase</keyword>
<dbReference type="PANTHER" id="PTHR43071:SF1">
    <property type="entry name" value="2-AMINO-4-HYDROXY-6-HYDROXYMETHYLDIHYDROPTERIDINE PYROPHOSPHOKINASE"/>
    <property type="match status" value="1"/>
</dbReference>
<dbReference type="Gene3D" id="3.30.70.560">
    <property type="entry name" value="7,8-Dihydro-6-hydroxymethylpterin-pyrophosphokinase HPPK"/>
    <property type="match status" value="1"/>
</dbReference>
<dbReference type="Pfam" id="PF01288">
    <property type="entry name" value="HPPK"/>
    <property type="match status" value="1"/>
</dbReference>
<gene>
    <name evidence="10" type="primary">folK</name>
    <name evidence="10" type="ORF">CR205_19495</name>
</gene>
<dbReference type="UniPathway" id="UPA00077">
    <property type="reaction ID" value="UER00155"/>
</dbReference>
<keyword evidence="8" id="KW-0289">Folate biosynthesis</keyword>
<evidence type="ECO:0000259" key="9">
    <source>
        <dbReference type="PROSITE" id="PS00794"/>
    </source>
</evidence>
<evidence type="ECO:0000256" key="3">
    <source>
        <dbReference type="ARBA" id="ARBA00013253"/>
    </source>
</evidence>
<evidence type="ECO:0000256" key="1">
    <source>
        <dbReference type="ARBA" id="ARBA00000198"/>
    </source>
</evidence>